<dbReference type="PANTHER" id="PTHR43138">
    <property type="entry name" value="ACETYLTRANSFERASE, GNAT FAMILY"/>
    <property type="match status" value="1"/>
</dbReference>
<name>A0A4R0YWX6_9GAMM</name>
<dbReference type="GO" id="GO:0016747">
    <property type="term" value="F:acyltransferase activity, transferring groups other than amino-acyl groups"/>
    <property type="evidence" value="ECO:0007669"/>
    <property type="project" value="InterPro"/>
</dbReference>
<accession>A0A4R0YWX6</accession>
<gene>
    <name evidence="2" type="ORF">EZM97_00250</name>
</gene>
<dbReference type="EMBL" id="SJTG01000001">
    <property type="protein sequence ID" value="TCI11839.1"/>
    <property type="molecule type" value="Genomic_DNA"/>
</dbReference>
<dbReference type="InterPro" id="IPR052742">
    <property type="entry name" value="Mito_N-acetyltransferase"/>
</dbReference>
<dbReference type="CDD" id="cd04301">
    <property type="entry name" value="NAT_SF"/>
    <property type="match status" value="1"/>
</dbReference>
<dbReference type="PANTHER" id="PTHR43138:SF1">
    <property type="entry name" value="N-ACETYLTRANSFERASE ACA1"/>
    <property type="match status" value="1"/>
</dbReference>
<proteinExistence type="predicted"/>
<feature type="domain" description="N-acetyltransferase" evidence="1">
    <location>
        <begin position="1"/>
        <end position="160"/>
    </location>
</feature>
<dbReference type="Proteomes" id="UP000291822">
    <property type="component" value="Unassembled WGS sequence"/>
</dbReference>
<dbReference type="InterPro" id="IPR016181">
    <property type="entry name" value="Acyl_CoA_acyltransferase"/>
</dbReference>
<dbReference type="Pfam" id="PF00583">
    <property type="entry name" value="Acetyltransf_1"/>
    <property type="match status" value="1"/>
</dbReference>
<evidence type="ECO:0000313" key="2">
    <source>
        <dbReference type="EMBL" id="TCI11839.1"/>
    </source>
</evidence>
<dbReference type="RefSeq" id="WP_131151381.1">
    <property type="nucleotide sequence ID" value="NZ_SJTG01000001.1"/>
</dbReference>
<dbReference type="PROSITE" id="PS51186">
    <property type="entry name" value="GNAT"/>
    <property type="match status" value="1"/>
</dbReference>
<organism evidence="2 3">
    <name type="scientific">Dyella soli</name>
    <dbReference type="NCBI Taxonomy" id="522319"/>
    <lineage>
        <taxon>Bacteria</taxon>
        <taxon>Pseudomonadati</taxon>
        <taxon>Pseudomonadota</taxon>
        <taxon>Gammaproteobacteria</taxon>
        <taxon>Lysobacterales</taxon>
        <taxon>Rhodanobacteraceae</taxon>
        <taxon>Dyella</taxon>
    </lineage>
</organism>
<comment type="caution">
    <text evidence="2">The sequence shown here is derived from an EMBL/GenBank/DDBJ whole genome shotgun (WGS) entry which is preliminary data.</text>
</comment>
<dbReference type="InterPro" id="IPR000182">
    <property type="entry name" value="GNAT_dom"/>
</dbReference>
<evidence type="ECO:0000313" key="3">
    <source>
        <dbReference type="Proteomes" id="UP000291822"/>
    </source>
</evidence>
<dbReference type="SUPFAM" id="SSF55729">
    <property type="entry name" value="Acyl-CoA N-acyltransferases (Nat)"/>
    <property type="match status" value="1"/>
</dbReference>
<dbReference type="AlphaFoldDB" id="A0A4R0YWX6"/>
<keyword evidence="2" id="KW-0808">Transferase</keyword>
<evidence type="ECO:0000259" key="1">
    <source>
        <dbReference type="PROSITE" id="PS51186"/>
    </source>
</evidence>
<sequence length="164" mass="17830">MQIRQATDADLEAMWRICQAVIAAGDGLPFSGDFDRETFRSHWFGPHTPFVAVSGTDILGMYKFGANYPGHGAHVASATYLVSPEAQGQGIGRALVQHSLAQAQDAGYMAMQFNYVVSTNAPAVELYKKLGFAIVGNLPKAFRHQQLGLVDAYVMFRFLASPDS</sequence>
<dbReference type="Gene3D" id="3.40.630.30">
    <property type="match status" value="1"/>
</dbReference>
<protein>
    <submittedName>
        <fullName evidence="2">N-acetyltransferase</fullName>
    </submittedName>
</protein>
<keyword evidence="3" id="KW-1185">Reference proteome</keyword>
<reference evidence="2 3" key="1">
    <citation type="submission" date="2019-02" db="EMBL/GenBank/DDBJ databases">
        <title>Dyella amyloliquefaciens sp. nov., isolated from forest soil.</title>
        <authorList>
            <person name="Gao Z.-H."/>
            <person name="Qiu L.-H."/>
        </authorList>
    </citation>
    <scope>NUCLEOTIDE SEQUENCE [LARGE SCALE GENOMIC DNA]</scope>
    <source>
        <strain evidence="2 3">KACC 12747</strain>
    </source>
</reference>